<dbReference type="GO" id="GO:0008076">
    <property type="term" value="C:voltage-gated potassium channel complex"/>
    <property type="evidence" value="ECO:0007669"/>
    <property type="project" value="InterPro"/>
</dbReference>
<dbReference type="EMBL" id="CP158568">
    <property type="protein sequence ID" value="XBY45408.1"/>
    <property type="molecule type" value="Genomic_DNA"/>
</dbReference>
<dbReference type="GO" id="GO:0005249">
    <property type="term" value="F:voltage-gated potassium channel activity"/>
    <property type="evidence" value="ECO:0007669"/>
    <property type="project" value="InterPro"/>
</dbReference>
<keyword evidence="15" id="KW-1071">Ligand-gated ion channel</keyword>
<dbReference type="InterPro" id="IPR014710">
    <property type="entry name" value="RmlC-like_jellyroll"/>
</dbReference>
<dbReference type="KEGG" id="mflg:ABS361_03750"/>
<accession>A0AAU7XCD3</accession>
<dbReference type="PANTHER" id="PTHR11537">
    <property type="entry name" value="VOLTAGE-GATED POTASSIUM CHANNEL"/>
    <property type="match status" value="1"/>
</dbReference>
<feature type="transmembrane region" description="Helical" evidence="20">
    <location>
        <begin position="194"/>
        <end position="213"/>
    </location>
</feature>
<feature type="transmembrane region" description="Helical" evidence="20">
    <location>
        <begin position="61"/>
        <end position="83"/>
    </location>
</feature>
<dbReference type="Pfam" id="PF00520">
    <property type="entry name" value="Ion_trans"/>
    <property type="match status" value="1"/>
</dbReference>
<evidence type="ECO:0000256" key="19">
    <source>
        <dbReference type="SAM" id="MobiDB-lite"/>
    </source>
</evidence>
<dbReference type="SUPFAM" id="SSF81324">
    <property type="entry name" value="Voltage-gated potassium channels"/>
    <property type="match status" value="1"/>
</dbReference>
<comment type="subunit">
    <text evidence="2">Homotetramer.</text>
</comment>
<evidence type="ECO:0000256" key="5">
    <source>
        <dbReference type="ARBA" id="ARBA00022538"/>
    </source>
</evidence>
<feature type="domain" description="Cyclic nucleotide-binding" evidence="21">
    <location>
        <begin position="270"/>
        <end position="367"/>
    </location>
</feature>
<proteinExistence type="inferred from homology"/>
<evidence type="ECO:0000256" key="18">
    <source>
        <dbReference type="ARBA" id="ARBA00060926"/>
    </source>
</evidence>
<feature type="transmembrane region" description="Helical" evidence="20">
    <location>
        <begin position="35"/>
        <end position="55"/>
    </location>
</feature>
<evidence type="ECO:0000256" key="7">
    <source>
        <dbReference type="ARBA" id="ARBA00022692"/>
    </source>
</evidence>
<keyword evidence="8" id="KW-0547">Nucleotide-binding</keyword>
<keyword evidence="9" id="KW-0631">Potassium channel</keyword>
<evidence type="ECO:0000256" key="4">
    <source>
        <dbReference type="ARBA" id="ARBA00022475"/>
    </source>
</evidence>
<evidence type="ECO:0000256" key="10">
    <source>
        <dbReference type="ARBA" id="ARBA00022958"/>
    </source>
</evidence>
<dbReference type="InterPro" id="IPR018488">
    <property type="entry name" value="cNMP-bd_CS"/>
</dbReference>
<dbReference type="InterPro" id="IPR005821">
    <property type="entry name" value="Ion_trans_dom"/>
</dbReference>
<keyword evidence="4" id="KW-1003">Cell membrane</keyword>
<dbReference type="AlphaFoldDB" id="A0AAU7XCD3"/>
<keyword evidence="10" id="KW-0630">Potassium</keyword>
<evidence type="ECO:0000256" key="3">
    <source>
        <dbReference type="ARBA" id="ARBA00022448"/>
    </source>
</evidence>
<keyword evidence="12" id="KW-0406">Ion transport</keyword>
<evidence type="ECO:0000256" key="14">
    <source>
        <dbReference type="ARBA" id="ARBA00023149"/>
    </source>
</evidence>
<evidence type="ECO:0000256" key="8">
    <source>
        <dbReference type="ARBA" id="ARBA00022741"/>
    </source>
</evidence>
<evidence type="ECO:0000256" key="20">
    <source>
        <dbReference type="SAM" id="Phobius"/>
    </source>
</evidence>
<dbReference type="PRINTS" id="PR00169">
    <property type="entry name" value="KCHANNEL"/>
</dbReference>
<keyword evidence="13 20" id="KW-0472">Membrane</keyword>
<reference evidence="22" key="1">
    <citation type="submission" date="2024-06" db="EMBL/GenBank/DDBJ databases">
        <title>Methylostella associata gen. nov., sp. nov., a novel Ancalomicrobiaceae-affiliated facultatively methylotrophic bacteria that feed on methanotrophs of the genus Methylococcus.</title>
        <authorList>
            <person name="Saltykova V."/>
            <person name="Danilova O.V."/>
            <person name="Oshkin I.Y."/>
            <person name="Belova S.E."/>
            <person name="Pimenov N.V."/>
            <person name="Dedysh S.N."/>
        </authorList>
    </citation>
    <scope>NUCLEOTIDE SEQUENCE</scope>
    <source>
        <strain evidence="22">S20</strain>
    </source>
</reference>
<evidence type="ECO:0000313" key="22">
    <source>
        <dbReference type="EMBL" id="XBY45408.1"/>
    </source>
</evidence>
<feature type="region of interest" description="Disordered" evidence="19">
    <location>
        <begin position="391"/>
        <end position="415"/>
    </location>
</feature>
<keyword evidence="6" id="KW-0116">cAMP-binding</keyword>
<keyword evidence="14" id="KW-0114">cAMP</keyword>
<evidence type="ECO:0000256" key="1">
    <source>
        <dbReference type="ARBA" id="ARBA00004651"/>
    </source>
</evidence>
<comment type="subcellular location">
    <subcellularLocation>
        <location evidence="1">Cell membrane</location>
        <topology evidence="1">Multi-pass membrane protein</topology>
    </subcellularLocation>
</comment>
<evidence type="ECO:0000256" key="6">
    <source>
        <dbReference type="ARBA" id="ARBA00022566"/>
    </source>
</evidence>
<dbReference type="SMART" id="SM00100">
    <property type="entry name" value="cNMP"/>
    <property type="match status" value="1"/>
</dbReference>
<keyword evidence="7 20" id="KW-0812">Transmembrane</keyword>
<evidence type="ECO:0000256" key="12">
    <source>
        <dbReference type="ARBA" id="ARBA00023065"/>
    </source>
</evidence>
<dbReference type="CDD" id="cd00038">
    <property type="entry name" value="CAP_ED"/>
    <property type="match status" value="1"/>
</dbReference>
<keyword evidence="3" id="KW-0813">Transport</keyword>
<keyword evidence="16" id="KW-0407">Ion channel</keyword>
<feature type="transmembrane region" description="Helical" evidence="20">
    <location>
        <begin position="163"/>
        <end position="182"/>
    </location>
</feature>
<evidence type="ECO:0000256" key="2">
    <source>
        <dbReference type="ARBA" id="ARBA00011881"/>
    </source>
</evidence>
<evidence type="ECO:0000256" key="11">
    <source>
        <dbReference type="ARBA" id="ARBA00022989"/>
    </source>
</evidence>
<comment type="similarity">
    <text evidence="18">Belongs to the potassium channel family.</text>
</comment>
<sequence length="415" mass="44739">MADLGTAGALKRRVYEVLEVGAGGDAVARFVDRTIVALIVFNLTAVVLETVPSLAAGYGRYFVAVEAATVALFAVEYVARVWVADLSPPYRRLPSGAARLRAMVQPALLIDLFAVLPTLLGFLFDVWDVNVFVVFRLLRFLKLARYSPGLRSLWSAVASERRALVASAVVMAGLIVSAASLMHVIEGAVQPDKFGSIPLAMYWAVTTLTTVGYGDFVPVTPLGRILSGIVMLFGFCMFALPVGIVATAFAREVHSRDFVVTWGMVARVPLFAELAAAEIADVMRLLRAQTVEPGTVITSAGEPAHSMYFIAAGTVEVDLPQKKLTLGEGAFFGEIAILKRVRRSADVIALTQCRLLVLDADDLHFLMQKRPVIGHHIRAVAKARIEGEEVTPRGDIAAEELPGRSAAEPVRPPDS</sequence>
<evidence type="ECO:0000256" key="16">
    <source>
        <dbReference type="ARBA" id="ARBA00023303"/>
    </source>
</evidence>
<comment type="function">
    <text evidence="17">Cyclic nucleotide-regulated potassium channel activated by cAMP.</text>
</comment>
<feature type="transmembrane region" description="Helical" evidence="20">
    <location>
        <begin position="104"/>
        <end position="124"/>
    </location>
</feature>
<dbReference type="RefSeq" id="WP_407050501.1">
    <property type="nucleotide sequence ID" value="NZ_CP158568.1"/>
</dbReference>
<dbReference type="GO" id="GO:0030552">
    <property type="term" value="F:cAMP binding"/>
    <property type="evidence" value="ECO:0007669"/>
    <property type="project" value="UniProtKB-KW"/>
</dbReference>
<dbReference type="Gene3D" id="2.60.120.10">
    <property type="entry name" value="Jelly Rolls"/>
    <property type="match status" value="1"/>
</dbReference>
<dbReference type="InterPro" id="IPR000595">
    <property type="entry name" value="cNMP-bd_dom"/>
</dbReference>
<evidence type="ECO:0000259" key="21">
    <source>
        <dbReference type="PROSITE" id="PS50042"/>
    </source>
</evidence>
<dbReference type="PROSITE" id="PS50042">
    <property type="entry name" value="CNMP_BINDING_3"/>
    <property type="match status" value="1"/>
</dbReference>
<dbReference type="SUPFAM" id="SSF51206">
    <property type="entry name" value="cAMP-binding domain-like"/>
    <property type="match status" value="1"/>
</dbReference>
<dbReference type="Gene3D" id="1.10.287.70">
    <property type="match status" value="1"/>
</dbReference>
<name>A0AAU7XCD3_9HYPH</name>
<protein>
    <submittedName>
        <fullName evidence="22">Cyclic nucleotide-gated ion channel</fullName>
    </submittedName>
</protein>
<evidence type="ECO:0000256" key="9">
    <source>
        <dbReference type="ARBA" id="ARBA00022826"/>
    </source>
</evidence>
<evidence type="ECO:0000256" key="15">
    <source>
        <dbReference type="ARBA" id="ARBA00023286"/>
    </source>
</evidence>
<keyword evidence="5" id="KW-0633">Potassium transport</keyword>
<evidence type="ECO:0000256" key="17">
    <source>
        <dbReference type="ARBA" id="ARBA00058429"/>
    </source>
</evidence>
<dbReference type="InterPro" id="IPR028325">
    <property type="entry name" value="VG_K_chnl"/>
</dbReference>
<evidence type="ECO:0000256" key="13">
    <source>
        <dbReference type="ARBA" id="ARBA00023136"/>
    </source>
</evidence>
<dbReference type="PROSITE" id="PS00889">
    <property type="entry name" value="CNMP_BINDING_2"/>
    <property type="match status" value="1"/>
</dbReference>
<dbReference type="InterPro" id="IPR018490">
    <property type="entry name" value="cNMP-bd_dom_sf"/>
</dbReference>
<gene>
    <name evidence="22" type="ORF">ABS361_03750</name>
</gene>
<dbReference type="GO" id="GO:0001508">
    <property type="term" value="P:action potential"/>
    <property type="evidence" value="ECO:0007669"/>
    <property type="project" value="TreeGrafter"/>
</dbReference>
<keyword evidence="11 20" id="KW-1133">Transmembrane helix</keyword>
<organism evidence="22">
    <name type="scientific">Methyloraptor flagellatus</name>
    <dbReference type="NCBI Taxonomy" id="3162530"/>
    <lineage>
        <taxon>Bacteria</taxon>
        <taxon>Pseudomonadati</taxon>
        <taxon>Pseudomonadota</taxon>
        <taxon>Alphaproteobacteria</taxon>
        <taxon>Hyphomicrobiales</taxon>
        <taxon>Ancalomicrobiaceae</taxon>
        <taxon>Methyloraptor</taxon>
    </lineage>
</organism>
<dbReference type="FunFam" id="1.10.287.70:FF:000181">
    <property type="entry name" value="Cyclic nucleotide-gated potassium channel mll3241"/>
    <property type="match status" value="1"/>
</dbReference>
<feature type="transmembrane region" description="Helical" evidence="20">
    <location>
        <begin position="225"/>
        <end position="249"/>
    </location>
</feature>
<dbReference type="Pfam" id="PF00027">
    <property type="entry name" value="cNMP_binding"/>
    <property type="match status" value="1"/>
</dbReference>
<dbReference type="PANTHER" id="PTHR11537:SF254">
    <property type="entry name" value="POTASSIUM VOLTAGE-GATED CHANNEL PROTEIN SHAB"/>
    <property type="match status" value="1"/>
</dbReference>